<comment type="similarity">
    <text evidence="3">Belongs to the TRAFAC class TrmE-Era-EngA-EngB-Septin-like GTPase superfamily. Septin GTPase family.</text>
</comment>
<dbReference type="InterPro" id="IPR030379">
    <property type="entry name" value="G_SEPTIN_dom"/>
</dbReference>
<dbReference type="AlphaFoldDB" id="A0AAD5U5W5"/>
<evidence type="ECO:0000313" key="7">
    <source>
        <dbReference type="EMBL" id="KAJ3224219.1"/>
    </source>
</evidence>
<dbReference type="PROSITE" id="PS50002">
    <property type="entry name" value="SH3"/>
    <property type="match status" value="1"/>
</dbReference>
<evidence type="ECO:0000313" key="8">
    <source>
        <dbReference type="Proteomes" id="UP001211065"/>
    </source>
</evidence>
<accession>A0AAD5U5W5</accession>
<dbReference type="Proteomes" id="UP001211065">
    <property type="component" value="Unassembled WGS sequence"/>
</dbReference>
<dbReference type="SUPFAM" id="SSF50044">
    <property type="entry name" value="SH3-domain"/>
    <property type="match status" value="1"/>
</dbReference>
<dbReference type="PANTHER" id="PTHR18884">
    <property type="entry name" value="SEPTIN"/>
    <property type="match status" value="1"/>
</dbReference>
<dbReference type="InterPro" id="IPR001452">
    <property type="entry name" value="SH3_domain"/>
</dbReference>
<organism evidence="7 8">
    <name type="scientific">Clydaea vesicula</name>
    <dbReference type="NCBI Taxonomy" id="447962"/>
    <lineage>
        <taxon>Eukaryota</taxon>
        <taxon>Fungi</taxon>
        <taxon>Fungi incertae sedis</taxon>
        <taxon>Chytridiomycota</taxon>
        <taxon>Chytridiomycota incertae sedis</taxon>
        <taxon>Chytridiomycetes</taxon>
        <taxon>Lobulomycetales</taxon>
        <taxon>Lobulomycetaceae</taxon>
        <taxon>Clydaea</taxon>
    </lineage>
</organism>
<keyword evidence="7" id="KW-0132">Cell division</keyword>
<dbReference type="PROSITE" id="PS51719">
    <property type="entry name" value="G_SEPTIN"/>
    <property type="match status" value="1"/>
</dbReference>
<keyword evidence="7" id="KW-0131">Cell cycle</keyword>
<keyword evidence="3" id="KW-0342">GTP-binding</keyword>
<reference evidence="7" key="1">
    <citation type="submission" date="2020-05" db="EMBL/GenBank/DDBJ databases">
        <title>Phylogenomic resolution of chytrid fungi.</title>
        <authorList>
            <person name="Stajich J.E."/>
            <person name="Amses K."/>
            <person name="Simmons R."/>
            <person name="Seto K."/>
            <person name="Myers J."/>
            <person name="Bonds A."/>
            <person name="Quandt C.A."/>
            <person name="Barry K."/>
            <person name="Liu P."/>
            <person name="Grigoriev I."/>
            <person name="Longcore J.E."/>
            <person name="James T.Y."/>
        </authorList>
    </citation>
    <scope>NUCLEOTIDE SEQUENCE</scope>
    <source>
        <strain evidence="7">JEL0476</strain>
    </source>
</reference>
<evidence type="ECO:0000256" key="2">
    <source>
        <dbReference type="PROSITE-ProRule" id="PRU00192"/>
    </source>
</evidence>
<dbReference type="Gene3D" id="2.30.30.40">
    <property type="entry name" value="SH3 Domains"/>
    <property type="match status" value="1"/>
</dbReference>
<keyword evidence="8" id="KW-1185">Reference proteome</keyword>
<evidence type="ECO:0000259" key="6">
    <source>
        <dbReference type="PROSITE" id="PS51719"/>
    </source>
</evidence>
<dbReference type="GO" id="GO:0051301">
    <property type="term" value="P:cell division"/>
    <property type="evidence" value="ECO:0007669"/>
    <property type="project" value="UniProtKB-KW"/>
</dbReference>
<sequence length="561" mass="62455">MEKYKGTAPYTPSHEDEITLGLSDLVVILHKYDDGWCMAKNETTLETGLLPMNFLAPYNQQTPSTPLADKGGPLTSNSSVIQFIPTPISPIASLSIEEPIKDIGTVLEKFENVNFQAMERRKLPEHLGFFKLMVVGDSGIGKSEFLQNFCSSNFVKKKTESNLVNNGIMEISASTLPELPSYISEEQSAYNLKFIDTPGFGAHVDATLTIEPIISYLKTQFSSTLLYLSSVYFINVQPNSRLFNIIAGNSGAHTHINICIYGILHRLKPIDKEFMKVLSPFVPIVPVIVKSDTLDASQVFKLKESILKDLKISGIQIYSFGLDITDCLAMAQNEKLGAVPFAISNASFPTNTTSQKKINEIDNFKEKLIFTFEEDIRRTSTVKFCDWKYNLDQSIKPVKQTNNINISQQNLNQNQKLKQQPQYQQQQTQVYNHERKPSVATIVSETDTEVDISKPKLPAYQPKLNIQYGVNNSPTNNEEFTKRDSVFGGGRQQVQARYSSRPAALKSPLAGNNGVNKDSIDSFSNPNNAIINNTSNTGSKSVKKIGFNYGSLKKAITGIKK</sequence>
<dbReference type="Pfam" id="PF00735">
    <property type="entry name" value="Septin"/>
    <property type="match status" value="1"/>
</dbReference>
<dbReference type="Pfam" id="PF14604">
    <property type="entry name" value="SH3_9"/>
    <property type="match status" value="1"/>
</dbReference>
<dbReference type="InterPro" id="IPR027417">
    <property type="entry name" value="P-loop_NTPase"/>
</dbReference>
<evidence type="ECO:0000256" key="1">
    <source>
        <dbReference type="ARBA" id="ARBA00022443"/>
    </source>
</evidence>
<evidence type="ECO:0000259" key="5">
    <source>
        <dbReference type="PROSITE" id="PS50002"/>
    </source>
</evidence>
<feature type="compositionally biased region" description="Low complexity" evidence="4">
    <location>
        <begin position="414"/>
        <end position="431"/>
    </location>
</feature>
<evidence type="ECO:0000256" key="4">
    <source>
        <dbReference type="SAM" id="MobiDB-lite"/>
    </source>
</evidence>
<dbReference type="EMBL" id="JADGJW010000100">
    <property type="protein sequence ID" value="KAJ3224219.1"/>
    <property type="molecule type" value="Genomic_DNA"/>
</dbReference>
<name>A0AAD5U5W5_9FUNG</name>
<dbReference type="SUPFAM" id="SSF52540">
    <property type="entry name" value="P-loop containing nucleoside triphosphate hydrolases"/>
    <property type="match status" value="1"/>
</dbReference>
<gene>
    <name evidence="7" type="primary">CDC11</name>
    <name evidence="7" type="ORF">HK099_000080</name>
</gene>
<keyword evidence="1 2" id="KW-0728">SH3 domain</keyword>
<protein>
    <submittedName>
        <fullName evidence="7">Cell division control protein 11</fullName>
    </submittedName>
</protein>
<comment type="caution">
    <text evidence="7">The sequence shown here is derived from an EMBL/GenBank/DDBJ whole genome shotgun (WGS) entry which is preliminary data.</text>
</comment>
<feature type="region of interest" description="Disordered" evidence="4">
    <location>
        <begin position="414"/>
        <end position="437"/>
    </location>
</feature>
<dbReference type="GO" id="GO:0005525">
    <property type="term" value="F:GTP binding"/>
    <property type="evidence" value="ECO:0007669"/>
    <property type="project" value="UniProtKB-KW"/>
</dbReference>
<keyword evidence="3" id="KW-0547">Nucleotide-binding</keyword>
<dbReference type="SMART" id="SM00326">
    <property type="entry name" value="SH3"/>
    <property type="match status" value="1"/>
</dbReference>
<dbReference type="InterPro" id="IPR036028">
    <property type="entry name" value="SH3-like_dom_sf"/>
</dbReference>
<feature type="domain" description="Septin-type G" evidence="6">
    <location>
        <begin position="126"/>
        <end position="421"/>
    </location>
</feature>
<proteinExistence type="inferred from homology"/>
<dbReference type="Gene3D" id="3.40.50.300">
    <property type="entry name" value="P-loop containing nucleotide triphosphate hydrolases"/>
    <property type="match status" value="1"/>
</dbReference>
<feature type="domain" description="SH3" evidence="5">
    <location>
        <begin position="1"/>
        <end position="60"/>
    </location>
</feature>
<evidence type="ECO:0000256" key="3">
    <source>
        <dbReference type="RuleBase" id="RU004560"/>
    </source>
</evidence>